<evidence type="ECO:0000313" key="5">
    <source>
        <dbReference type="EMBL" id="KAK9277837.1"/>
    </source>
</evidence>
<evidence type="ECO:0000256" key="2">
    <source>
        <dbReference type="ARBA" id="ARBA00022692"/>
    </source>
</evidence>
<comment type="subcellular location">
    <subcellularLocation>
        <location evidence="1">Golgi apparatus membrane</location>
        <topology evidence="1">Single-pass membrane protein</topology>
    </subcellularLocation>
</comment>
<protein>
    <recommendedName>
        <fullName evidence="7">Polysaccharide biosynthesis domain-containing protein</fullName>
    </recommendedName>
</protein>
<dbReference type="PANTHER" id="PTHR31444">
    <property type="entry name" value="OS11G0490100 PROTEIN"/>
    <property type="match status" value="1"/>
</dbReference>
<dbReference type="NCBIfam" id="TIGR01627">
    <property type="entry name" value="A_thal_3515"/>
    <property type="match status" value="1"/>
</dbReference>
<keyword evidence="3" id="KW-1133">Transmembrane helix</keyword>
<keyword evidence="4" id="KW-0472">Membrane</keyword>
<evidence type="ECO:0000313" key="6">
    <source>
        <dbReference type="Proteomes" id="UP001415857"/>
    </source>
</evidence>
<name>A0AAP0WSD2_LIQFO</name>
<evidence type="ECO:0000256" key="3">
    <source>
        <dbReference type="ARBA" id="ARBA00022989"/>
    </source>
</evidence>
<evidence type="ECO:0008006" key="7">
    <source>
        <dbReference type="Google" id="ProtNLM"/>
    </source>
</evidence>
<keyword evidence="2" id="KW-0812">Transmembrane</keyword>
<proteinExistence type="predicted"/>
<keyword evidence="6" id="KW-1185">Reference proteome</keyword>
<evidence type="ECO:0000256" key="1">
    <source>
        <dbReference type="ARBA" id="ARBA00004194"/>
    </source>
</evidence>
<reference evidence="5 6" key="1">
    <citation type="journal article" date="2024" name="Plant J.">
        <title>Genome sequences and population genomics reveal climatic adaptation and genomic divergence between two closely related sweetgum species.</title>
        <authorList>
            <person name="Xu W.Q."/>
            <person name="Ren C.Q."/>
            <person name="Zhang X.Y."/>
            <person name="Comes H.P."/>
            <person name="Liu X.H."/>
            <person name="Li Y.G."/>
            <person name="Kettle C.J."/>
            <person name="Jalonen R."/>
            <person name="Gaisberger H."/>
            <person name="Ma Y.Z."/>
            <person name="Qiu Y.X."/>
        </authorList>
    </citation>
    <scope>NUCLEOTIDE SEQUENCE [LARGE SCALE GENOMIC DNA]</scope>
    <source>
        <strain evidence="5">Hangzhou</strain>
    </source>
</reference>
<dbReference type="Pfam" id="PF21729">
    <property type="entry name" value="IRX15_IRX15L_GXM"/>
    <property type="match status" value="1"/>
</dbReference>
<comment type="caution">
    <text evidence="5">The sequence shown here is derived from an EMBL/GenBank/DDBJ whole genome shotgun (WGS) entry which is preliminary data.</text>
</comment>
<dbReference type="EMBL" id="JBBPBK010000009">
    <property type="protein sequence ID" value="KAK9277837.1"/>
    <property type="molecule type" value="Genomic_DNA"/>
</dbReference>
<dbReference type="GO" id="GO:0000139">
    <property type="term" value="C:Golgi membrane"/>
    <property type="evidence" value="ECO:0007669"/>
    <property type="project" value="UniProtKB-SubCell"/>
</dbReference>
<dbReference type="AlphaFoldDB" id="A0AAP0WSD2"/>
<dbReference type="GO" id="GO:0045492">
    <property type="term" value="P:xylan biosynthetic process"/>
    <property type="evidence" value="ECO:0007669"/>
    <property type="project" value="InterPro"/>
</dbReference>
<sequence>MPPEVSPCHPLVRGTPRSRHISLAKATTLTGKEFKLLSNLISRKAPCNLLVFGLQPQYLTLASINTGGTNIFLEDDLDKLSTIKTTSNNTRIYKVEYRIPAGDAYKLLKHAREKPTCAPNSGPLERSTCQLALTKLPKEVYELKWDVVVVDGPSGDRLEAPGRMTTIYTASIIARAGNMTDVVVHDVNRMIEKWFSWEFLCEENLVSSKGRLWNFRIKGELNSTRFCPSKTVLIE</sequence>
<dbReference type="Proteomes" id="UP001415857">
    <property type="component" value="Unassembled WGS sequence"/>
</dbReference>
<gene>
    <name evidence="5" type="ORF">L1049_027394</name>
</gene>
<organism evidence="5 6">
    <name type="scientific">Liquidambar formosana</name>
    <name type="common">Formosan gum</name>
    <dbReference type="NCBI Taxonomy" id="63359"/>
    <lineage>
        <taxon>Eukaryota</taxon>
        <taxon>Viridiplantae</taxon>
        <taxon>Streptophyta</taxon>
        <taxon>Embryophyta</taxon>
        <taxon>Tracheophyta</taxon>
        <taxon>Spermatophyta</taxon>
        <taxon>Magnoliopsida</taxon>
        <taxon>eudicotyledons</taxon>
        <taxon>Gunneridae</taxon>
        <taxon>Pentapetalae</taxon>
        <taxon>Saxifragales</taxon>
        <taxon>Altingiaceae</taxon>
        <taxon>Liquidambar</taxon>
    </lineage>
</organism>
<dbReference type="InterPro" id="IPR006514">
    <property type="entry name" value="IRX15/GXM/AGM"/>
</dbReference>
<evidence type="ECO:0000256" key="4">
    <source>
        <dbReference type="ARBA" id="ARBA00023136"/>
    </source>
</evidence>
<accession>A0AAP0WSD2</accession>